<dbReference type="STRING" id="1798371.A2W14_05365"/>
<keyword evidence="1" id="KW-1133">Transmembrane helix</keyword>
<organism evidence="3 4">
    <name type="scientific">Candidatus Gottesmanbacteria bacterium RBG_16_37_8</name>
    <dbReference type="NCBI Taxonomy" id="1798371"/>
    <lineage>
        <taxon>Bacteria</taxon>
        <taxon>Candidatus Gottesmaniibacteriota</taxon>
    </lineage>
</organism>
<keyword evidence="1" id="KW-0472">Membrane</keyword>
<evidence type="ECO:0000259" key="2">
    <source>
        <dbReference type="Pfam" id="PF14257"/>
    </source>
</evidence>
<name>A0A1F5YTL4_9BACT</name>
<reference evidence="3 4" key="1">
    <citation type="journal article" date="2016" name="Nat. Commun.">
        <title>Thousands of microbial genomes shed light on interconnected biogeochemical processes in an aquifer system.</title>
        <authorList>
            <person name="Anantharaman K."/>
            <person name="Brown C.T."/>
            <person name="Hug L.A."/>
            <person name="Sharon I."/>
            <person name="Castelle C.J."/>
            <person name="Probst A.J."/>
            <person name="Thomas B.C."/>
            <person name="Singh A."/>
            <person name="Wilkins M.J."/>
            <person name="Karaoz U."/>
            <person name="Brodie E.L."/>
            <person name="Williams K.H."/>
            <person name="Hubbard S.S."/>
            <person name="Banfield J.F."/>
        </authorList>
    </citation>
    <scope>NUCLEOTIDE SEQUENCE [LARGE SCALE GENOMIC DNA]</scope>
</reference>
<sequence length="305" mass="34362">MKIWEYIKSHKITSLLILVIIYLLYKNSGGIVPLRPNTYDSAPMTGVSEGMSLKLGSPSYMGRGIVPPQPDYAPAPDVTDRKVISESQLSIQVKNVRDATDKIMTFAKRIGGYMVNTSLSNPGEAPSGYIVIRVPQAKFDESLIFLRSLGIKVVWENLTGEDVTDQYVDLDARIATLNRTLLKFQELFNKAVEISDILNIQREIINIQEQIDSLKGQQNFLDKSALMAKISVNLSTDEFSLPYAPTDTFRPEVIFKQAVRSLVDQLRKVGTWIIWLTVYAVVWVPVLLIVLYIKGKYSSKRTVKK</sequence>
<accession>A0A1F5YTL4</accession>
<evidence type="ECO:0000313" key="4">
    <source>
        <dbReference type="Proteomes" id="UP000176665"/>
    </source>
</evidence>
<comment type="caution">
    <text evidence="3">The sequence shown here is derived from an EMBL/GenBank/DDBJ whole genome shotgun (WGS) entry which is preliminary data.</text>
</comment>
<dbReference type="AlphaFoldDB" id="A0A1F5YTL4"/>
<feature type="transmembrane region" description="Helical" evidence="1">
    <location>
        <begin position="272"/>
        <end position="293"/>
    </location>
</feature>
<gene>
    <name evidence="3" type="ORF">A2W14_05365</name>
</gene>
<feature type="transmembrane region" description="Helical" evidence="1">
    <location>
        <begin position="12"/>
        <end position="34"/>
    </location>
</feature>
<dbReference type="Pfam" id="PF14257">
    <property type="entry name" value="DUF4349"/>
    <property type="match status" value="1"/>
</dbReference>
<proteinExistence type="predicted"/>
<dbReference type="InterPro" id="IPR025645">
    <property type="entry name" value="DUF4349"/>
</dbReference>
<evidence type="ECO:0000256" key="1">
    <source>
        <dbReference type="SAM" id="Phobius"/>
    </source>
</evidence>
<protein>
    <recommendedName>
        <fullName evidence="2">DUF4349 domain-containing protein</fullName>
    </recommendedName>
</protein>
<dbReference type="EMBL" id="MFJA01000023">
    <property type="protein sequence ID" value="OGG03454.1"/>
    <property type="molecule type" value="Genomic_DNA"/>
</dbReference>
<evidence type="ECO:0000313" key="3">
    <source>
        <dbReference type="EMBL" id="OGG03454.1"/>
    </source>
</evidence>
<dbReference type="Proteomes" id="UP000176665">
    <property type="component" value="Unassembled WGS sequence"/>
</dbReference>
<keyword evidence="1" id="KW-0812">Transmembrane</keyword>
<feature type="domain" description="DUF4349" evidence="2">
    <location>
        <begin position="81"/>
        <end position="290"/>
    </location>
</feature>